<dbReference type="EMBL" id="UINC01223517">
    <property type="protein sequence ID" value="SVE52751.1"/>
    <property type="molecule type" value="Genomic_DNA"/>
</dbReference>
<dbReference type="AlphaFoldDB" id="A0A383E7P3"/>
<gene>
    <name evidence="1" type="ORF">METZ01_LOCUS505605</name>
</gene>
<dbReference type="InterPro" id="IPR055631">
    <property type="entry name" value="DUF7207"/>
</dbReference>
<organism evidence="1">
    <name type="scientific">marine metagenome</name>
    <dbReference type="NCBI Taxonomy" id="408172"/>
    <lineage>
        <taxon>unclassified sequences</taxon>
        <taxon>metagenomes</taxon>
        <taxon>ecological metagenomes</taxon>
    </lineage>
</organism>
<reference evidence="1" key="1">
    <citation type="submission" date="2018-05" db="EMBL/GenBank/DDBJ databases">
        <authorList>
            <person name="Lanie J.A."/>
            <person name="Ng W.-L."/>
            <person name="Kazmierczak K.M."/>
            <person name="Andrzejewski T.M."/>
            <person name="Davidsen T.M."/>
            <person name="Wayne K.J."/>
            <person name="Tettelin H."/>
            <person name="Glass J.I."/>
            <person name="Rusch D."/>
            <person name="Podicherti R."/>
            <person name="Tsui H.-C.T."/>
            <person name="Winkler M.E."/>
        </authorList>
    </citation>
    <scope>NUCLEOTIDE SEQUENCE</scope>
</reference>
<protein>
    <submittedName>
        <fullName evidence="1">Uncharacterized protein</fullName>
    </submittedName>
</protein>
<sequence>MNLFDDLNEKNYLHFAMKFYDNRQCTSIEEFNEDLNKIKYVKRLFNRFLETGELRTNLILNHLIVIYNVFENEAATRMLFFRVEKKFYSILKPFLIFLNRLPEKVKGIDGEDIQTRHIPLNETTIKELRKIE</sequence>
<proteinExistence type="predicted"/>
<dbReference type="Pfam" id="PF23837">
    <property type="entry name" value="DUF7207"/>
    <property type="match status" value="1"/>
</dbReference>
<name>A0A383E7P3_9ZZZZ</name>
<accession>A0A383E7P3</accession>
<evidence type="ECO:0000313" key="1">
    <source>
        <dbReference type="EMBL" id="SVE52751.1"/>
    </source>
</evidence>